<feature type="compositionally biased region" description="Low complexity" evidence="1">
    <location>
        <begin position="23"/>
        <end position="57"/>
    </location>
</feature>
<dbReference type="AlphaFoldDB" id="A0AAV0KFK4"/>
<protein>
    <submittedName>
        <fullName evidence="2">Uncharacterized protein</fullName>
    </submittedName>
</protein>
<feature type="compositionally biased region" description="Polar residues" evidence="1">
    <location>
        <begin position="1"/>
        <end position="20"/>
    </location>
</feature>
<accession>A0AAV0KFK4</accession>
<gene>
    <name evidence="2" type="ORF">LITE_LOCUS18586</name>
</gene>
<feature type="region of interest" description="Disordered" evidence="1">
    <location>
        <begin position="115"/>
        <end position="144"/>
    </location>
</feature>
<comment type="caution">
    <text evidence="2">The sequence shown here is derived from an EMBL/GenBank/DDBJ whole genome shotgun (WGS) entry which is preliminary data.</text>
</comment>
<sequence length="303" mass="31749">MAIESQSTTQSDGQNRNLSTDVAAVTTSSGGAAATASGNARTSSSAPRSSGGPPSGSKQPATGVEPTLEPVAGTSAGRRGASSTVGDNLGDFSYSEAESELPIAMPFVSLSSNSESGERLLSEPTPARNSSKRSLDITSSKDLASTAGEPRLKGLLVEKPATPLDSYIAPKRQKRTSIDTSVSFSSQASLYPVAAKRVMHVIAEGLAVPDDYTQVAGTPVLASDTKHLAAATSRFFFEMMLHNECLQNDLLDANTKVLKLEDQIKEGREGVRAEVRDEVLKEQAQLVKDNDAQIESGKESATC</sequence>
<evidence type="ECO:0000313" key="3">
    <source>
        <dbReference type="Proteomes" id="UP001154282"/>
    </source>
</evidence>
<feature type="region of interest" description="Disordered" evidence="1">
    <location>
        <begin position="1"/>
        <end position="92"/>
    </location>
</feature>
<reference evidence="2" key="1">
    <citation type="submission" date="2022-08" db="EMBL/GenBank/DDBJ databases">
        <authorList>
            <person name="Gutierrez-Valencia J."/>
        </authorList>
    </citation>
    <scope>NUCLEOTIDE SEQUENCE</scope>
</reference>
<evidence type="ECO:0000256" key="1">
    <source>
        <dbReference type="SAM" id="MobiDB-lite"/>
    </source>
</evidence>
<dbReference type="EMBL" id="CAMGYJ010000005">
    <property type="protein sequence ID" value="CAI0421010.1"/>
    <property type="molecule type" value="Genomic_DNA"/>
</dbReference>
<proteinExistence type="predicted"/>
<dbReference type="Proteomes" id="UP001154282">
    <property type="component" value="Unassembled WGS sequence"/>
</dbReference>
<evidence type="ECO:0000313" key="2">
    <source>
        <dbReference type="EMBL" id="CAI0421010.1"/>
    </source>
</evidence>
<name>A0AAV0KFK4_9ROSI</name>
<keyword evidence="3" id="KW-1185">Reference proteome</keyword>
<organism evidence="2 3">
    <name type="scientific">Linum tenue</name>
    <dbReference type="NCBI Taxonomy" id="586396"/>
    <lineage>
        <taxon>Eukaryota</taxon>
        <taxon>Viridiplantae</taxon>
        <taxon>Streptophyta</taxon>
        <taxon>Embryophyta</taxon>
        <taxon>Tracheophyta</taxon>
        <taxon>Spermatophyta</taxon>
        <taxon>Magnoliopsida</taxon>
        <taxon>eudicotyledons</taxon>
        <taxon>Gunneridae</taxon>
        <taxon>Pentapetalae</taxon>
        <taxon>rosids</taxon>
        <taxon>fabids</taxon>
        <taxon>Malpighiales</taxon>
        <taxon>Linaceae</taxon>
        <taxon>Linum</taxon>
    </lineage>
</organism>